<comment type="caution">
    <text evidence="1">The sequence shown here is derived from an EMBL/GenBank/DDBJ whole genome shotgun (WGS) entry which is preliminary data.</text>
</comment>
<dbReference type="EMBL" id="NULI01000097">
    <property type="protein sequence ID" value="PGS78013.1"/>
    <property type="molecule type" value="Genomic_DNA"/>
</dbReference>
<dbReference type="RefSeq" id="WP_098783045.1">
    <property type="nucleotide sequence ID" value="NZ_NULI01000097.1"/>
</dbReference>
<reference evidence="1 2" key="1">
    <citation type="submission" date="2017-09" db="EMBL/GenBank/DDBJ databases">
        <title>Large-scale bioinformatics analysis of Bacillus genomes uncovers conserved roles of natural products in bacterial physiology.</title>
        <authorList>
            <consortium name="Agbiome Team Llc"/>
            <person name="Bleich R.M."/>
            <person name="Grubbs K.J."/>
            <person name="Santa Maria K.C."/>
            <person name="Allen S.E."/>
            <person name="Farag S."/>
            <person name="Shank E.A."/>
            <person name="Bowers A."/>
        </authorList>
    </citation>
    <scope>NUCLEOTIDE SEQUENCE [LARGE SCALE GENOMIC DNA]</scope>
    <source>
        <strain evidence="1 2">AFS041711</strain>
    </source>
</reference>
<dbReference type="Gene3D" id="2.10.270.10">
    <property type="entry name" value="Cholin Binding"/>
    <property type="match status" value="1"/>
</dbReference>
<proteinExistence type="predicted"/>
<accession>A0A9X7GVA8</accession>
<protein>
    <submittedName>
        <fullName evidence="1">Uncharacterized protein</fullName>
    </submittedName>
</protein>
<organism evidence="1 2">
    <name type="scientific">Bacillus cereus</name>
    <dbReference type="NCBI Taxonomy" id="1396"/>
    <lineage>
        <taxon>Bacteria</taxon>
        <taxon>Bacillati</taxon>
        <taxon>Bacillota</taxon>
        <taxon>Bacilli</taxon>
        <taxon>Bacillales</taxon>
        <taxon>Bacillaceae</taxon>
        <taxon>Bacillus</taxon>
        <taxon>Bacillus cereus group</taxon>
    </lineage>
</organism>
<dbReference type="Proteomes" id="UP000224203">
    <property type="component" value="Unassembled WGS sequence"/>
</dbReference>
<evidence type="ECO:0000313" key="2">
    <source>
        <dbReference type="Proteomes" id="UP000224203"/>
    </source>
</evidence>
<dbReference type="AlphaFoldDB" id="A0A9X7GVA8"/>
<name>A0A9X7GVA8_BACCE</name>
<evidence type="ECO:0000313" key="1">
    <source>
        <dbReference type="EMBL" id="PGS78013.1"/>
    </source>
</evidence>
<gene>
    <name evidence="1" type="ORF">COC69_17190</name>
</gene>
<sequence>MSEWLFITDRKRTVVRIRDCIIESIYVYFIDVISEKVYYYEQNDIRKTGWFEEGKDSKDSGKWYYLMPKKTSDYAECQMNHGNKAMNMDRPLLIEIDGKGYTFDSRELCQNPNAKKWAIF</sequence>